<accession>H1HJV8</accession>
<dbReference type="STRING" id="999422.HMPREF9944_00452"/>
<gene>
    <name evidence="1" type="ORF">HMPREF9944_00452</name>
</gene>
<comment type="caution">
    <text evidence="1">The sequence shown here is derived from an EMBL/GenBank/DDBJ whole genome shotgun (WGS) entry which is preliminary data.</text>
</comment>
<name>H1HJV8_9BACT</name>
<dbReference type="AlphaFoldDB" id="H1HJV8"/>
<protein>
    <submittedName>
        <fullName evidence="1">Uncharacterized protein</fullName>
    </submittedName>
</protein>
<evidence type="ECO:0000313" key="2">
    <source>
        <dbReference type="Proteomes" id="UP000003167"/>
    </source>
</evidence>
<dbReference type="Proteomes" id="UP000003167">
    <property type="component" value="Unassembled WGS sequence"/>
</dbReference>
<dbReference type="EMBL" id="AGEK01000014">
    <property type="protein sequence ID" value="EHO73878.1"/>
    <property type="molecule type" value="Genomic_DNA"/>
</dbReference>
<reference evidence="1 2" key="1">
    <citation type="submission" date="2011-12" db="EMBL/GenBank/DDBJ databases">
        <title>The Genome Sequence of Prevotella maculosa OT 289.</title>
        <authorList>
            <consortium name="The Broad Institute Genome Sequencing Platform"/>
            <person name="Earl A."/>
            <person name="Ward D."/>
            <person name="Feldgarden M."/>
            <person name="Gevers D."/>
            <person name="Izard J."/>
            <person name="Blanton J.M."/>
            <person name="Mathney J."/>
            <person name="Tanner A.C."/>
            <person name="Dewhirst F.E."/>
            <person name="Young S.K."/>
            <person name="Zeng Q."/>
            <person name="Gargeya S."/>
            <person name="Fitzgerald M."/>
            <person name="Haas B."/>
            <person name="Abouelleil A."/>
            <person name="Alvarado L."/>
            <person name="Arachchi H.M."/>
            <person name="Berlin A."/>
            <person name="Chapman S.B."/>
            <person name="Gearin G."/>
            <person name="Goldberg J."/>
            <person name="Griggs A."/>
            <person name="Gujja S."/>
            <person name="Hansen M."/>
            <person name="Heiman D."/>
            <person name="Howarth C."/>
            <person name="Larimer J."/>
            <person name="Lui A."/>
            <person name="MacDonald P.J.P."/>
            <person name="McCowen C."/>
            <person name="Montmayeur A."/>
            <person name="Murphy C."/>
            <person name="Neiman D."/>
            <person name="Pearson M."/>
            <person name="Priest M."/>
            <person name="Roberts A."/>
            <person name="Saif S."/>
            <person name="Shea T."/>
            <person name="Sisk P."/>
            <person name="Stolte C."/>
            <person name="Sykes S."/>
            <person name="Wortman J."/>
            <person name="Nusbaum C."/>
            <person name="Birren B."/>
        </authorList>
    </citation>
    <scope>NUCLEOTIDE SEQUENCE [LARGE SCALE GENOMIC DNA]</scope>
    <source>
        <strain evidence="1 2">OT 289</strain>
    </source>
</reference>
<organism evidence="1 2">
    <name type="scientific">Segatella maculosa OT 289</name>
    <dbReference type="NCBI Taxonomy" id="999422"/>
    <lineage>
        <taxon>Bacteria</taxon>
        <taxon>Pseudomonadati</taxon>
        <taxon>Bacteroidota</taxon>
        <taxon>Bacteroidia</taxon>
        <taxon>Bacteroidales</taxon>
        <taxon>Prevotellaceae</taxon>
        <taxon>Segatella</taxon>
    </lineage>
</organism>
<dbReference type="HOGENOM" id="CLU_3274555_0_0_10"/>
<keyword evidence="2" id="KW-1185">Reference proteome</keyword>
<evidence type="ECO:0000313" key="1">
    <source>
        <dbReference type="EMBL" id="EHO73878.1"/>
    </source>
</evidence>
<proteinExistence type="predicted"/>
<sequence length="41" mass="4897">MDRRIADIVSTICPSTPFFLYPYGRSYMWFDYVHVLVLLIP</sequence>